<sequence length="653" mass="74579">MGGGPSHGMHNVIVNDDRTLRRNSASASTTNSPRVISKRLEKLKVSFKRKSSTKDQIRPFEELIKSWPIGDLNLLLAEFEADSKLLDIQNECDSTRKSTNGFEFSENVKKVGGDVNVLFKFTSIRSSRAFLAVRCKNLKISANYDENPDNFDIREERFLKFEQDDVEFFLKHYIYNEQCGEMNTDVLEELCTEFGCQKKLEDDFKQLWKQDLKNGDLVIEVKGENSEKDNFEIRCSSLIAASRSSIIQSLLMRKSTESPRRLIFSELIFPRAFAALFVCFLYTGRLDWSLAPKSEHSISSLSQAKAITNSGKPQDVQLARALQIIEIARFFEVEDMVQACEDVVVRNLSADNVVQILQWGRSNNSKYISTHAFRFIEREFSKISSSVSLYELSAQEMTELTQSQFLQTTELDLLNACCRWGEHALLKKLEEREPNLVADTCHSISRRGLKKAEKSGDELKEILKPLAENIRKDYALPPFHQDLTDAYNKGILEQSPLGQDLVVCASTSEINPDVHWLKPEDQSTGPRYYKPYHNALLKHRNLKDPISSSPPSDREPLTVSLEFVNLYPDILEENVYSEIKNRITERIGKPDFISLPRHYHRKMALEMITRQTLIALNIPEECISCHLSSESVEKLTPPDVLPPPILPGSHDIF</sequence>
<accession>A0A1I7T5I4</accession>
<keyword evidence="3" id="KW-1185">Reference proteome</keyword>
<organism evidence="3 4">
    <name type="scientific">Caenorhabditis tropicalis</name>
    <dbReference type="NCBI Taxonomy" id="1561998"/>
    <lineage>
        <taxon>Eukaryota</taxon>
        <taxon>Metazoa</taxon>
        <taxon>Ecdysozoa</taxon>
        <taxon>Nematoda</taxon>
        <taxon>Chromadorea</taxon>
        <taxon>Rhabditida</taxon>
        <taxon>Rhabditina</taxon>
        <taxon>Rhabditomorpha</taxon>
        <taxon>Rhabditoidea</taxon>
        <taxon>Rhabditidae</taxon>
        <taxon>Peloderinae</taxon>
        <taxon>Caenorhabditis</taxon>
    </lineage>
</organism>
<dbReference type="InterPro" id="IPR011333">
    <property type="entry name" value="SKP1/BTB/POZ_sf"/>
</dbReference>
<evidence type="ECO:0000313" key="3">
    <source>
        <dbReference type="Proteomes" id="UP000095282"/>
    </source>
</evidence>
<dbReference type="AlphaFoldDB" id="A0A1I7T5I4"/>
<dbReference type="Proteomes" id="UP000095282">
    <property type="component" value="Unplaced"/>
</dbReference>
<dbReference type="Pfam" id="PF07707">
    <property type="entry name" value="BACK"/>
    <property type="match status" value="1"/>
</dbReference>
<feature type="compositionally biased region" description="Polar residues" evidence="1">
    <location>
        <begin position="22"/>
        <end position="33"/>
    </location>
</feature>
<dbReference type="PANTHER" id="PTHR16064:SF3">
    <property type="entry name" value="BTB_POZ DOMAIN-CONTAINING PROTEIN 7"/>
    <property type="match status" value="1"/>
</dbReference>
<feature type="region of interest" description="Disordered" evidence="1">
    <location>
        <begin position="1"/>
        <end position="33"/>
    </location>
</feature>
<proteinExistence type="predicted"/>
<dbReference type="InterPro" id="IPR011705">
    <property type="entry name" value="BACK"/>
</dbReference>
<dbReference type="InterPro" id="IPR042345">
    <property type="entry name" value="Btbd7"/>
</dbReference>
<evidence type="ECO:0000256" key="1">
    <source>
        <dbReference type="SAM" id="MobiDB-lite"/>
    </source>
</evidence>
<dbReference type="Gene3D" id="1.25.40.420">
    <property type="match status" value="1"/>
</dbReference>
<protein>
    <submittedName>
        <fullName evidence="4">BACK domain-containing protein</fullName>
    </submittedName>
</protein>
<evidence type="ECO:0000313" key="4">
    <source>
        <dbReference type="WBParaSite" id="Csp11.Scaffold513.g2599.t1"/>
    </source>
</evidence>
<dbReference type="WBParaSite" id="Csp11.Scaffold513.g2599.t1">
    <property type="protein sequence ID" value="Csp11.Scaffold513.g2599.t1"/>
    <property type="gene ID" value="Csp11.Scaffold513.g2599"/>
</dbReference>
<evidence type="ECO:0000259" key="2">
    <source>
        <dbReference type="SMART" id="SM00875"/>
    </source>
</evidence>
<dbReference type="SMART" id="SM00875">
    <property type="entry name" value="BACK"/>
    <property type="match status" value="1"/>
</dbReference>
<dbReference type="STRING" id="1561998.A0A1I7T5I4"/>
<reference evidence="4" key="1">
    <citation type="submission" date="2016-11" db="UniProtKB">
        <authorList>
            <consortium name="WormBaseParasite"/>
        </authorList>
    </citation>
    <scope>IDENTIFICATION</scope>
</reference>
<name>A0A1I7T5I4_9PELO</name>
<dbReference type="GO" id="GO:0061138">
    <property type="term" value="P:morphogenesis of a branching epithelium"/>
    <property type="evidence" value="ECO:0007669"/>
    <property type="project" value="InterPro"/>
</dbReference>
<dbReference type="eggNOG" id="KOG2838">
    <property type="taxonomic scope" value="Eukaryota"/>
</dbReference>
<feature type="domain" description="BACK" evidence="2">
    <location>
        <begin position="353"/>
        <end position="445"/>
    </location>
</feature>
<dbReference type="PANTHER" id="PTHR16064">
    <property type="entry name" value="BTB POZ DOMAIN CONTAINING 7"/>
    <property type="match status" value="1"/>
</dbReference>
<dbReference type="Gene3D" id="3.30.710.10">
    <property type="entry name" value="Potassium Channel Kv1.1, Chain A"/>
    <property type="match status" value="1"/>
</dbReference>
<dbReference type="SUPFAM" id="SSF54695">
    <property type="entry name" value="POZ domain"/>
    <property type="match status" value="1"/>
</dbReference>